<evidence type="ECO:0000313" key="3">
    <source>
        <dbReference type="Proteomes" id="UP000237673"/>
    </source>
</evidence>
<keyword evidence="1" id="KW-1133">Transmembrane helix</keyword>
<evidence type="ECO:0008006" key="4">
    <source>
        <dbReference type="Google" id="ProtNLM"/>
    </source>
</evidence>
<dbReference type="RefSeq" id="WP_084970690.1">
    <property type="nucleotide sequence ID" value="NZ_CP026378.1"/>
</dbReference>
<dbReference type="Proteomes" id="UP000237673">
    <property type="component" value="Chromosome"/>
</dbReference>
<keyword evidence="3" id="KW-1185">Reference proteome</keyword>
<feature type="transmembrane region" description="Helical" evidence="1">
    <location>
        <begin position="36"/>
        <end position="56"/>
    </location>
</feature>
<reference evidence="2 3" key="1">
    <citation type="submission" date="2018-01" db="EMBL/GenBank/DDBJ databases">
        <title>Complete and assembled Genome of Pantoea calida DSM22759T.</title>
        <authorList>
            <person name="Stevens M.J.A."/>
            <person name="Zurfluh K."/>
            <person name="Stephan R."/>
        </authorList>
    </citation>
    <scope>NUCLEOTIDE SEQUENCE [LARGE SCALE GENOMIC DNA]</scope>
    <source>
        <strain evidence="2 3">DSM 22759</strain>
    </source>
</reference>
<protein>
    <recommendedName>
        <fullName evidence="4">Holin</fullName>
    </recommendedName>
</protein>
<dbReference type="Pfam" id="PF25612">
    <property type="entry name" value="DUF7940"/>
    <property type="match status" value="1"/>
</dbReference>
<feature type="transmembrane region" description="Helical" evidence="1">
    <location>
        <begin position="6"/>
        <end position="24"/>
    </location>
</feature>
<dbReference type="InterPro" id="IPR057700">
    <property type="entry name" value="DUF7940"/>
</dbReference>
<sequence>MSILIFICVVAVIIVALLLIRKYTSVEFVSHARLLFRAWSVWLSGIGAALGVYLASAPDAIITAWNMLPPDLKAMLPVNIAQYVSYLLVALGIVAQFIRQKRLSEKKEQLDKQP</sequence>
<accession>A0ABN5HEV9</accession>
<dbReference type="EMBL" id="CP026378">
    <property type="protein sequence ID" value="AUY25507.1"/>
    <property type="molecule type" value="Genomic_DNA"/>
</dbReference>
<name>A0ABN5HEV9_9GAMM</name>
<keyword evidence="1" id="KW-0812">Transmembrane</keyword>
<keyword evidence="1" id="KW-0472">Membrane</keyword>
<evidence type="ECO:0000313" key="2">
    <source>
        <dbReference type="EMBL" id="AUY25507.1"/>
    </source>
</evidence>
<feature type="transmembrane region" description="Helical" evidence="1">
    <location>
        <begin position="76"/>
        <end position="98"/>
    </location>
</feature>
<proteinExistence type="predicted"/>
<organism evidence="2 3">
    <name type="scientific">Mixta calida</name>
    <dbReference type="NCBI Taxonomy" id="665913"/>
    <lineage>
        <taxon>Bacteria</taxon>
        <taxon>Pseudomonadati</taxon>
        <taxon>Pseudomonadota</taxon>
        <taxon>Gammaproteobacteria</taxon>
        <taxon>Enterobacterales</taxon>
        <taxon>Erwiniaceae</taxon>
        <taxon>Mixta</taxon>
    </lineage>
</organism>
<gene>
    <name evidence="2" type="ORF">C2E16_11710</name>
</gene>
<evidence type="ECO:0000256" key="1">
    <source>
        <dbReference type="SAM" id="Phobius"/>
    </source>
</evidence>